<proteinExistence type="predicted"/>
<feature type="compositionally biased region" description="Acidic residues" evidence="1">
    <location>
        <begin position="63"/>
        <end position="75"/>
    </location>
</feature>
<organism evidence="2 3">
    <name type="scientific">Trifolium medium</name>
    <dbReference type="NCBI Taxonomy" id="97028"/>
    <lineage>
        <taxon>Eukaryota</taxon>
        <taxon>Viridiplantae</taxon>
        <taxon>Streptophyta</taxon>
        <taxon>Embryophyta</taxon>
        <taxon>Tracheophyta</taxon>
        <taxon>Spermatophyta</taxon>
        <taxon>Magnoliopsida</taxon>
        <taxon>eudicotyledons</taxon>
        <taxon>Gunneridae</taxon>
        <taxon>Pentapetalae</taxon>
        <taxon>rosids</taxon>
        <taxon>fabids</taxon>
        <taxon>Fabales</taxon>
        <taxon>Fabaceae</taxon>
        <taxon>Papilionoideae</taxon>
        <taxon>50 kb inversion clade</taxon>
        <taxon>NPAAA clade</taxon>
        <taxon>Hologalegina</taxon>
        <taxon>IRL clade</taxon>
        <taxon>Trifolieae</taxon>
        <taxon>Trifolium</taxon>
    </lineage>
</organism>
<comment type="caution">
    <text evidence="2">The sequence shown here is derived from an EMBL/GenBank/DDBJ whole genome shotgun (WGS) entry which is preliminary data.</text>
</comment>
<evidence type="ECO:0000313" key="2">
    <source>
        <dbReference type="EMBL" id="MCI80671.1"/>
    </source>
</evidence>
<accession>A0A392V0R4</accession>
<dbReference type="Proteomes" id="UP000265520">
    <property type="component" value="Unassembled WGS sequence"/>
</dbReference>
<protein>
    <submittedName>
        <fullName evidence="2">Uncharacterized protein</fullName>
    </submittedName>
</protein>
<feature type="compositionally biased region" description="Basic residues" evidence="1">
    <location>
        <begin position="1"/>
        <end position="11"/>
    </location>
</feature>
<dbReference type="AlphaFoldDB" id="A0A392V0R4"/>
<keyword evidence="3" id="KW-1185">Reference proteome</keyword>
<feature type="region of interest" description="Disordered" evidence="1">
    <location>
        <begin position="1"/>
        <end position="75"/>
    </location>
</feature>
<sequence length="75" mass="8402">KSGVGRRLRERKGKETEVAVATTKSPKKKVVGPIRSYSKVEIPAQQKKKSSKRMTISLRDSDYDVEEDVPDITPS</sequence>
<name>A0A392V0R4_9FABA</name>
<reference evidence="2 3" key="1">
    <citation type="journal article" date="2018" name="Front. Plant Sci.">
        <title>Red Clover (Trifolium pratense) and Zigzag Clover (T. medium) - A Picture of Genomic Similarities and Differences.</title>
        <authorList>
            <person name="Dluhosova J."/>
            <person name="Istvanek J."/>
            <person name="Nedelnik J."/>
            <person name="Repkova J."/>
        </authorList>
    </citation>
    <scope>NUCLEOTIDE SEQUENCE [LARGE SCALE GENOMIC DNA]</scope>
    <source>
        <strain evidence="3">cv. 10/8</strain>
        <tissue evidence="2">Leaf</tissue>
    </source>
</reference>
<feature type="non-terminal residue" evidence="2">
    <location>
        <position position="1"/>
    </location>
</feature>
<feature type="non-terminal residue" evidence="2">
    <location>
        <position position="75"/>
    </location>
</feature>
<evidence type="ECO:0000256" key="1">
    <source>
        <dbReference type="SAM" id="MobiDB-lite"/>
    </source>
</evidence>
<evidence type="ECO:0000313" key="3">
    <source>
        <dbReference type="Proteomes" id="UP000265520"/>
    </source>
</evidence>
<dbReference type="EMBL" id="LXQA011000662">
    <property type="protein sequence ID" value="MCI80671.1"/>
    <property type="molecule type" value="Genomic_DNA"/>
</dbReference>